<gene>
    <name evidence="2" type="ORF">SAMN05421630_102391</name>
</gene>
<feature type="domain" description="CAAX prenyl protease 2/Lysostaphin resistance protein A-like" evidence="1">
    <location>
        <begin position="147"/>
        <end position="235"/>
    </location>
</feature>
<proteinExistence type="predicted"/>
<protein>
    <recommendedName>
        <fullName evidence="1">CAAX prenyl protease 2/Lysostaphin resistance protein A-like domain-containing protein</fullName>
    </recommendedName>
</protein>
<sequence>MREEEHSPAARDGLVLGAHWGLLTFFLGIGGYYLLSLVLAAVVLGGGAKFNSLQLTGLGPLVLLAFVPNILLGLLPAIGSWLWGRGLRVDFGLLPTARDVKVGLACGGFALLTGYLINLALIGVYGVQRLDDPLNEMFGGISASVGWLVVAAIIVAVGAPLAEELLVRGALWNGLAHYRVPPWVILVLTSLVFAQLHGEPTRIVALFGQGLAIGAARMITGRTGSSVIAHATNNLPPALLLFIGT</sequence>
<dbReference type="GO" id="GO:0080120">
    <property type="term" value="P:CAAX-box protein maturation"/>
    <property type="evidence" value="ECO:0007669"/>
    <property type="project" value="UniProtKB-ARBA"/>
</dbReference>
<evidence type="ECO:0000313" key="3">
    <source>
        <dbReference type="Proteomes" id="UP000199494"/>
    </source>
</evidence>
<dbReference type="STRING" id="530584.SAMN05421630_102391"/>
<evidence type="ECO:0000259" key="1">
    <source>
        <dbReference type="Pfam" id="PF02517"/>
    </source>
</evidence>
<dbReference type="GO" id="GO:0004175">
    <property type="term" value="F:endopeptidase activity"/>
    <property type="evidence" value="ECO:0007669"/>
    <property type="project" value="UniProtKB-ARBA"/>
</dbReference>
<organism evidence="2 3">
    <name type="scientific">Prauserella marina</name>
    <dbReference type="NCBI Taxonomy" id="530584"/>
    <lineage>
        <taxon>Bacteria</taxon>
        <taxon>Bacillati</taxon>
        <taxon>Actinomycetota</taxon>
        <taxon>Actinomycetes</taxon>
        <taxon>Pseudonocardiales</taxon>
        <taxon>Pseudonocardiaceae</taxon>
        <taxon>Prauserella</taxon>
    </lineage>
</organism>
<dbReference type="EMBL" id="FMZE01000002">
    <property type="protein sequence ID" value="SDC51561.1"/>
    <property type="molecule type" value="Genomic_DNA"/>
</dbReference>
<name>A0A222VLG4_9PSEU</name>
<keyword evidence="3" id="KW-1185">Reference proteome</keyword>
<dbReference type="InterPro" id="IPR003675">
    <property type="entry name" value="Rce1/LyrA-like_dom"/>
</dbReference>
<dbReference type="Proteomes" id="UP000199494">
    <property type="component" value="Unassembled WGS sequence"/>
</dbReference>
<reference evidence="2 3" key="1">
    <citation type="submission" date="2016-10" db="EMBL/GenBank/DDBJ databases">
        <authorList>
            <person name="de Groot N.N."/>
        </authorList>
    </citation>
    <scope>NUCLEOTIDE SEQUENCE [LARGE SCALE GENOMIC DNA]</scope>
    <source>
        <strain evidence="2 3">CGMCC 4.5506</strain>
    </source>
</reference>
<dbReference type="KEGG" id="pmad:BAY61_06925"/>
<dbReference type="Pfam" id="PF02517">
    <property type="entry name" value="Rce1-like"/>
    <property type="match status" value="1"/>
</dbReference>
<dbReference type="AlphaFoldDB" id="A0A222VLG4"/>
<accession>A0A222VLG4</accession>
<evidence type="ECO:0000313" key="2">
    <source>
        <dbReference type="EMBL" id="SDC51561.1"/>
    </source>
</evidence>